<dbReference type="Gene3D" id="3.40.50.300">
    <property type="entry name" value="P-loop containing nucleotide triphosphate hydrolases"/>
    <property type="match status" value="1"/>
</dbReference>
<feature type="domain" description="RecF/RecN/SMC N-terminal" evidence="10">
    <location>
        <begin position="2"/>
        <end position="327"/>
    </location>
</feature>
<dbReference type="Gene3D" id="1.20.1050.90">
    <property type="entry name" value="RecF/RecN/SMC, N-terminal domain"/>
    <property type="match status" value="1"/>
</dbReference>
<sequence>MYIEEIVFNNFRNIRTNKITLSKNFNVLYGKNAQGKTSVIEAIYFLSTGKSFRTRKVLEQIKEGEKTLTLFSKTSVDNFSIQLNKEKKDFYISKNKVKYKEYIGKLLAISFSPEDISLIMDTPENRRRFFNYEMSQISKLYLNDLINFQKVLKVRNKLIKEKKMDSEIFKIYNDKYIFLSQRIYEFRKKYISDLSKYINQKYKELFDKKELIIRYEPSCDYNKLKEILEEKKEKELFIGFSIYGPQKDEYSFLIDNKKVKTFASQGEKKSVIFSLKLAQIEYIINSTQKTPIVLLDDITAYFDEIRKKIVLEYFKEKDIQCIFTSTEDIDICAKKMYVSDGEIKDEI</sequence>
<dbReference type="InterPro" id="IPR018078">
    <property type="entry name" value="DNA-binding_RecF_CS"/>
</dbReference>
<comment type="similarity">
    <text evidence="2 9">Belongs to the RecF family.</text>
</comment>
<dbReference type="HAMAP" id="MF_00365">
    <property type="entry name" value="RecF"/>
    <property type="match status" value="1"/>
</dbReference>
<keyword evidence="9" id="KW-0742">SOS response</keyword>
<dbReference type="RefSeq" id="WP_046328103.1">
    <property type="nucleotide sequence ID" value="NZ_CP011280.1"/>
</dbReference>
<evidence type="ECO:0000259" key="10">
    <source>
        <dbReference type="Pfam" id="PF02463"/>
    </source>
</evidence>
<proteinExistence type="inferred from homology"/>
<dbReference type="KEGG" id="sns:VC03_00015"/>
<keyword evidence="9" id="KW-0234">DNA repair</keyword>
<evidence type="ECO:0000256" key="5">
    <source>
        <dbReference type="ARBA" id="ARBA00022705"/>
    </source>
</evidence>
<dbReference type="GO" id="GO:0006302">
    <property type="term" value="P:double-strand break repair"/>
    <property type="evidence" value="ECO:0007669"/>
    <property type="project" value="TreeGrafter"/>
</dbReference>
<dbReference type="GO" id="GO:0006260">
    <property type="term" value="P:DNA replication"/>
    <property type="evidence" value="ECO:0007669"/>
    <property type="project" value="UniProtKB-UniRule"/>
</dbReference>
<feature type="binding site" evidence="9">
    <location>
        <begin position="30"/>
        <end position="37"/>
    </location>
    <ligand>
        <name>ATP</name>
        <dbReference type="ChEBI" id="CHEBI:30616"/>
    </ligand>
</feature>
<keyword evidence="8 9" id="KW-0238">DNA-binding</keyword>
<evidence type="ECO:0000256" key="2">
    <source>
        <dbReference type="ARBA" id="ARBA00008016"/>
    </source>
</evidence>
<keyword evidence="9" id="KW-0227">DNA damage</keyword>
<organism evidence="11 12">
    <name type="scientific">Sneathia vaginalis</name>
    <dbReference type="NCBI Taxonomy" id="187101"/>
    <lineage>
        <taxon>Bacteria</taxon>
        <taxon>Fusobacteriati</taxon>
        <taxon>Fusobacteriota</taxon>
        <taxon>Fusobacteriia</taxon>
        <taxon>Fusobacteriales</taxon>
        <taxon>Leptotrichiaceae</taxon>
        <taxon>Sneathia</taxon>
    </lineage>
</organism>
<evidence type="ECO:0000313" key="12">
    <source>
        <dbReference type="Proteomes" id="UP000033103"/>
    </source>
</evidence>
<keyword evidence="6 9" id="KW-0547">Nucleotide-binding</keyword>
<dbReference type="PATRIC" id="fig|1069640.6.peg.3"/>
<dbReference type="PANTHER" id="PTHR32182">
    <property type="entry name" value="DNA REPLICATION AND REPAIR PROTEIN RECF"/>
    <property type="match status" value="1"/>
</dbReference>
<comment type="function">
    <text evidence="9">The RecF protein is involved in DNA metabolism; it is required for DNA replication and normal SOS inducibility. RecF binds preferentially to single-stranded, linear DNA. It also seems to bind ATP.</text>
</comment>
<evidence type="ECO:0000256" key="3">
    <source>
        <dbReference type="ARBA" id="ARBA00020170"/>
    </source>
</evidence>
<dbReference type="NCBIfam" id="TIGR00611">
    <property type="entry name" value="recf"/>
    <property type="match status" value="1"/>
</dbReference>
<keyword evidence="4 9" id="KW-0963">Cytoplasm</keyword>
<evidence type="ECO:0000256" key="4">
    <source>
        <dbReference type="ARBA" id="ARBA00022490"/>
    </source>
</evidence>
<evidence type="ECO:0000256" key="9">
    <source>
        <dbReference type="HAMAP-Rule" id="MF_00365"/>
    </source>
</evidence>
<dbReference type="GO" id="GO:0000731">
    <property type="term" value="P:DNA synthesis involved in DNA repair"/>
    <property type="evidence" value="ECO:0007669"/>
    <property type="project" value="TreeGrafter"/>
</dbReference>
<dbReference type="SUPFAM" id="SSF52540">
    <property type="entry name" value="P-loop containing nucleoside triphosphate hydrolases"/>
    <property type="match status" value="1"/>
</dbReference>
<dbReference type="PANTHER" id="PTHR32182:SF0">
    <property type="entry name" value="DNA REPLICATION AND REPAIR PROTEIN RECF"/>
    <property type="match status" value="1"/>
</dbReference>
<dbReference type="HOGENOM" id="CLU_040267_0_1_0"/>
<dbReference type="InterPro" id="IPR027417">
    <property type="entry name" value="P-loop_NTPase"/>
</dbReference>
<keyword evidence="12" id="KW-1185">Reference proteome</keyword>
<keyword evidence="5 9" id="KW-0235">DNA replication</keyword>
<dbReference type="GO" id="GO:0005524">
    <property type="term" value="F:ATP binding"/>
    <property type="evidence" value="ECO:0007669"/>
    <property type="project" value="UniProtKB-UniRule"/>
</dbReference>
<dbReference type="AlphaFoldDB" id="A0A0E3ZAP4"/>
<gene>
    <name evidence="9" type="primary">recF</name>
    <name evidence="11" type="ORF">VC03_00015</name>
</gene>
<comment type="subcellular location">
    <subcellularLocation>
        <location evidence="1 9">Cytoplasm</location>
    </subcellularLocation>
</comment>
<accession>A0A0E3ZAP4</accession>
<dbReference type="Pfam" id="PF02463">
    <property type="entry name" value="SMC_N"/>
    <property type="match status" value="1"/>
</dbReference>
<dbReference type="OrthoDB" id="9803889at2"/>
<dbReference type="InterPro" id="IPR042174">
    <property type="entry name" value="RecF_2"/>
</dbReference>
<dbReference type="InterPro" id="IPR001238">
    <property type="entry name" value="DNA-binding_RecF"/>
</dbReference>
<evidence type="ECO:0000256" key="6">
    <source>
        <dbReference type="ARBA" id="ARBA00022741"/>
    </source>
</evidence>
<name>A0A0E3ZAP4_9FUSO</name>
<dbReference type="EMBL" id="CP011280">
    <property type="protein sequence ID" value="AKC94997.1"/>
    <property type="molecule type" value="Genomic_DNA"/>
</dbReference>
<dbReference type="STRING" id="187101.VC03_00015"/>
<dbReference type="GO" id="GO:0005737">
    <property type="term" value="C:cytoplasm"/>
    <property type="evidence" value="ECO:0007669"/>
    <property type="project" value="UniProtKB-SubCell"/>
</dbReference>
<evidence type="ECO:0000256" key="1">
    <source>
        <dbReference type="ARBA" id="ARBA00004496"/>
    </source>
</evidence>
<evidence type="ECO:0000256" key="7">
    <source>
        <dbReference type="ARBA" id="ARBA00022840"/>
    </source>
</evidence>
<keyword evidence="7 9" id="KW-0067">ATP-binding</keyword>
<evidence type="ECO:0000313" key="11">
    <source>
        <dbReference type="EMBL" id="AKC94997.1"/>
    </source>
</evidence>
<dbReference type="Proteomes" id="UP000033103">
    <property type="component" value="Chromosome"/>
</dbReference>
<reference evidence="11 12" key="1">
    <citation type="journal article" date="2012" name="BMC Genomics">
        <title>Genomic sequence analysis and characterization of Sneathia amnii sp. nov.</title>
        <authorList>
            <consortium name="Vaginal Microbiome Consortium (additional members)"/>
            <person name="Harwich M.D.Jr."/>
            <person name="Serrano M.G."/>
            <person name="Fettweis J.M."/>
            <person name="Alves J.M."/>
            <person name="Reimers M.A."/>
            <person name="Buck G.A."/>
            <person name="Jefferson K.K."/>
        </authorList>
    </citation>
    <scope>NUCLEOTIDE SEQUENCE [LARGE SCALE GENOMIC DNA]</scope>
    <source>
        <strain evidence="11 12">SN35</strain>
    </source>
</reference>
<dbReference type="PROSITE" id="PS00617">
    <property type="entry name" value="RECF_1"/>
    <property type="match status" value="1"/>
</dbReference>
<dbReference type="InterPro" id="IPR003395">
    <property type="entry name" value="RecF/RecN/SMC_N"/>
</dbReference>
<evidence type="ECO:0000256" key="8">
    <source>
        <dbReference type="ARBA" id="ARBA00023125"/>
    </source>
</evidence>
<dbReference type="GO" id="GO:0009432">
    <property type="term" value="P:SOS response"/>
    <property type="evidence" value="ECO:0007669"/>
    <property type="project" value="UniProtKB-UniRule"/>
</dbReference>
<protein>
    <recommendedName>
        <fullName evidence="3 9">DNA replication and repair protein RecF</fullName>
    </recommendedName>
</protein>
<dbReference type="GO" id="GO:0003697">
    <property type="term" value="F:single-stranded DNA binding"/>
    <property type="evidence" value="ECO:0007669"/>
    <property type="project" value="UniProtKB-UniRule"/>
</dbReference>